<dbReference type="EMBL" id="CP045875">
    <property type="protein sequence ID" value="QGG48845.1"/>
    <property type="molecule type" value="Genomic_DNA"/>
</dbReference>
<dbReference type="Proteomes" id="UP000366051">
    <property type="component" value="Chromosome"/>
</dbReference>
<reference evidence="3" key="1">
    <citation type="submission" date="2019-11" db="EMBL/GenBank/DDBJ databases">
        <title>Genome sequence of Heliorestis convoluta strain HH, an alkaliphilic and minimalistic phototrophic bacterium from a soda lake in Egypt.</title>
        <authorList>
            <person name="Dewey E.D."/>
            <person name="Stokes L.M."/>
            <person name="Burchell B.M."/>
            <person name="Shaffer K.N."/>
            <person name="Huntington A.M."/>
            <person name="Baker J.M."/>
            <person name="Nadendla S."/>
            <person name="Giglio M.G."/>
            <person name="Touchman J.W."/>
            <person name="Blankenship R.E."/>
            <person name="Madigan M.T."/>
            <person name="Sattley W.M."/>
        </authorList>
    </citation>
    <scope>NUCLEOTIDE SEQUENCE [LARGE SCALE GENOMIC DNA]</scope>
    <source>
        <strain evidence="3">HH</strain>
    </source>
</reference>
<dbReference type="PANTHER" id="PTHR43852">
    <property type="entry name" value="NUCLEOTIDYLTRANSFERASE"/>
    <property type="match status" value="1"/>
</dbReference>
<dbReference type="InterPro" id="IPR052930">
    <property type="entry name" value="TA_antitoxin_MntA"/>
</dbReference>
<organism evidence="2 3">
    <name type="scientific">Heliorestis convoluta</name>
    <dbReference type="NCBI Taxonomy" id="356322"/>
    <lineage>
        <taxon>Bacteria</taxon>
        <taxon>Bacillati</taxon>
        <taxon>Bacillota</taxon>
        <taxon>Clostridia</taxon>
        <taxon>Eubacteriales</taxon>
        <taxon>Heliobacteriaceae</taxon>
        <taxon>Heliorestis</taxon>
    </lineage>
</organism>
<sequence length="138" mass="16321">MMADRFEMKKQKPHIEKTAQKYNLQLLILIGSYGQAHFRPGVSDIDLAFLSDKCITPEQQLQLIMDLALLFQSDKIDLINLQTSSGLMKFEVVTKGRLLYEKEQGDFYRYSLYAQRYYYDTKKFRDQRKAYLQSRLEG</sequence>
<evidence type="ECO:0000313" key="2">
    <source>
        <dbReference type="EMBL" id="QGG48845.1"/>
    </source>
</evidence>
<dbReference type="NCBIfam" id="NF047752">
    <property type="entry name" value="MntA_antitoxin"/>
    <property type="match status" value="1"/>
</dbReference>
<accession>A0A5Q2N8M2</accession>
<dbReference type="KEGG" id="hcv:FTV88_2756"/>
<name>A0A5Q2N8M2_9FIRM</name>
<evidence type="ECO:0000259" key="1">
    <source>
        <dbReference type="Pfam" id="PF18765"/>
    </source>
</evidence>
<dbReference type="OrthoDB" id="9816197at2"/>
<dbReference type="InterPro" id="IPR041633">
    <property type="entry name" value="Polbeta"/>
</dbReference>
<protein>
    <recommendedName>
        <fullName evidence="1">Polymerase beta nucleotidyltransferase domain-containing protein</fullName>
    </recommendedName>
</protein>
<dbReference type="InterPro" id="IPR043519">
    <property type="entry name" value="NT_sf"/>
</dbReference>
<dbReference type="AlphaFoldDB" id="A0A5Q2N8M2"/>
<proteinExistence type="predicted"/>
<dbReference type="Pfam" id="PF18765">
    <property type="entry name" value="Polbeta"/>
    <property type="match status" value="1"/>
</dbReference>
<dbReference type="PANTHER" id="PTHR43852:SF3">
    <property type="entry name" value="NUCLEOTIDYLTRANSFERASE"/>
    <property type="match status" value="1"/>
</dbReference>
<evidence type="ECO:0000313" key="3">
    <source>
        <dbReference type="Proteomes" id="UP000366051"/>
    </source>
</evidence>
<gene>
    <name evidence="2" type="ORF">FTV88_2756</name>
</gene>
<keyword evidence="3" id="KW-1185">Reference proteome</keyword>
<feature type="domain" description="Polymerase beta nucleotidyltransferase" evidence="1">
    <location>
        <begin position="15"/>
        <end position="104"/>
    </location>
</feature>
<dbReference type="SUPFAM" id="SSF81301">
    <property type="entry name" value="Nucleotidyltransferase"/>
    <property type="match status" value="1"/>
</dbReference>
<dbReference type="Gene3D" id="3.30.460.10">
    <property type="entry name" value="Beta Polymerase, domain 2"/>
    <property type="match status" value="1"/>
</dbReference>